<dbReference type="AlphaFoldDB" id="A0A2G5CQG2"/>
<dbReference type="InterPro" id="IPR001965">
    <property type="entry name" value="Znf_PHD"/>
</dbReference>
<evidence type="ECO:0000259" key="12">
    <source>
        <dbReference type="PROSITE" id="PS51186"/>
    </source>
</evidence>
<dbReference type="Gene3D" id="3.40.630.30">
    <property type="match status" value="1"/>
</dbReference>
<dbReference type="SUPFAM" id="SSF57903">
    <property type="entry name" value="FYVE/PHD zinc finger"/>
    <property type="match status" value="1"/>
</dbReference>
<evidence type="ECO:0000313" key="14">
    <source>
        <dbReference type="Proteomes" id="UP000230069"/>
    </source>
</evidence>
<evidence type="ECO:0000259" key="11">
    <source>
        <dbReference type="PROSITE" id="PS50016"/>
    </source>
</evidence>
<keyword evidence="7" id="KW-0804">Transcription</keyword>
<dbReference type="PROSITE" id="PS51186">
    <property type="entry name" value="GNAT"/>
    <property type="match status" value="1"/>
</dbReference>
<dbReference type="Pfam" id="PF16135">
    <property type="entry name" value="TDBD"/>
    <property type="match status" value="1"/>
</dbReference>
<dbReference type="Proteomes" id="UP000230069">
    <property type="component" value="Unassembled WGS sequence"/>
</dbReference>
<dbReference type="Pfam" id="PF22970">
    <property type="entry name" value="DUF7028"/>
    <property type="match status" value="2"/>
</dbReference>
<dbReference type="InterPro" id="IPR013083">
    <property type="entry name" value="Znf_RING/FYVE/PHD"/>
</dbReference>
<feature type="domain" description="N-acetyltransferase" evidence="12">
    <location>
        <begin position="668"/>
        <end position="801"/>
    </location>
</feature>
<dbReference type="InterPro" id="IPR054292">
    <property type="entry name" value="DUF7028"/>
</dbReference>
<dbReference type="GO" id="GO:0003677">
    <property type="term" value="F:DNA binding"/>
    <property type="evidence" value="ECO:0007669"/>
    <property type="project" value="UniProtKB-KW"/>
</dbReference>
<keyword evidence="5" id="KW-0805">Transcription regulation</keyword>
<dbReference type="SUPFAM" id="SSF54171">
    <property type="entry name" value="DNA-binding domain"/>
    <property type="match status" value="1"/>
</dbReference>
<dbReference type="InterPro" id="IPR016181">
    <property type="entry name" value="Acyl_CoA_acyltransferase"/>
</dbReference>
<evidence type="ECO:0000256" key="9">
    <source>
        <dbReference type="PROSITE-ProRule" id="PRU00146"/>
    </source>
</evidence>
<dbReference type="FunCoup" id="A0A2G5CQG2">
    <property type="interactions" value="284"/>
</dbReference>
<feature type="domain" description="PHD-type" evidence="11">
    <location>
        <begin position="510"/>
        <end position="555"/>
    </location>
</feature>
<evidence type="ECO:0000256" key="7">
    <source>
        <dbReference type="ARBA" id="ARBA00023163"/>
    </source>
</evidence>
<evidence type="ECO:0008006" key="15">
    <source>
        <dbReference type="Google" id="ProtNLM"/>
    </source>
</evidence>
<dbReference type="InterPro" id="IPR019787">
    <property type="entry name" value="Znf_PHD-finger"/>
</dbReference>
<evidence type="ECO:0000256" key="1">
    <source>
        <dbReference type="ARBA" id="ARBA00004123"/>
    </source>
</evidence>
<name>A0A2G5CQG2_AQUCA</name>
<keyword evidence="4" id="KW-0862">Zinc</keyword>
<keyword evidence="6" id="KW-0238">DNA-binding</keyword>
<dbReference type="Gene3D" id="3.30.40.10">
    <property type="entry name" value="Zinc/RING finger domain, C3HC4 (zinc finger)"/>
    <property type="match status" value="2"/>
</dbReference>
<dbReference type="SUPFAM" id="SSF55729">
    <property type="entry name" value="Acyl-CoA N-acyltransferases (Nat)"/>
    <property type="match status" value="1"/>
</dbReference>
<dbReference type="InterPro" id="IPR032308">
    <property type="entry name" value="TDBD"/>
</dbReference>
<organism evidence="13 14">
    <name type="scientific">Aquilegia coerulea</name>
    <name type="common">Rocky mountain columbine</name>
    <dbReference type="NCBI Taxonomy" id="218851"/>
    <lineage>
        <taxon>Eukaryota</taxon>
        <taxon>Viridiplantae</taxon>
        <taxon>Streptophyta</taxon>
        <taxon>Embryophyta</taxon>
        <taxon>Tracheophyta</taxon>
        <taxon>Spermatophyta</taxon>
        <taxon>Magnoliopsida</taxon>
        <taxon>Ranunculales</taxon>
        <taxon>Ranunculaceae</taxon>
        <taxon>Thalictroideae</taxon>
        <taxon>Aquilegia</taxon>
    </lineage>
</organism>
<dbReference type="InterPro" id="IPR011011">
    <property type="entry name" value="Znf_FYVE_PHD"/>
</dbReference>
<dbReference type="GO" id="GO:0005634">
    <property type="term" value="C:nucleus"/>
    <property type="evidence" value="ECO:0007669"/>
    <property type="project" value="UniProtKB-SubCell"/>
</dbReference>
<evidence type="ECO:0000256" key="3">
    <source>
        <dbReference type="ARBA" id="ARBA00022771"/>
    </source>
</evidence>
<dbReference type="InterPro" id="IPR042163">
    <property type="entry name" value="PHF12"/>
</dbReference>
<dbReference type="InterPro" id="IPR056511">
    <property type="entry name" value="IDM1_C"/>
</dbReference>
<feature type="region of interest" description="Disordered" evidence="10">
    <location>
        <begin position="313"/>
        <end position="333"/>
    </location>
</feature>
<keyword evidence="2" id="KW-0479">Metal-binding</keyword>
<dbReference type="SMART" id="SM00249">
    <property type="entry name" value="PHD"/>
    <property type="match status" value="2"/>
</dbReference>
<dbReference type="EMBL" id="KZ305058">
    <property type="protein sequence ID" value="PIA33516.1"/>
    <property type="molecule type" value="Genomic_DNA"/>
</dbReference>
<dbReference type="GO" id="GO:0016747">
    <property type="term" value="F:acyltransferase activity, transferring groups other than amino-acyl groups"/>
    <property type="evidence" value="ECO:0007669"/>
    <property type="project" value="InterPro"/>
</dbReference>
<dbReference type="InterPro" id="IPR016177">
    <property type="entry name" value="DNA-bd_dom_sf"/>
</dbReference>
<protein>
    <recommendedName>
        <fullName evidence="15">PHD-type domain-containing protein</fullName>
    </recommendedName>
</protein>
<evidence type="ECO:0000256" key="10">
    <source>
        <dbReference type="SAM" id="MobiDB-lite"/>
    </source>
</evidence>
<dbReference type="CDD" id="cd04301">
    <property type="entry name" value="NAT_SF"/>
    <property type="match status" value="1"/>
</dbReference>
<dbReference type="PROSITE" id="PS50016">
    <property type="entry name" value="ZF_PHD_2"/>
    <property type="match status" value="1"/>
</dbReference>
<keyword evidence="3 9" id="KW-0863">Zinc-finger</keyword>
<keyword evidence="8" id="KW-0539">Nucleus</keyword>
<evidence type="ECO:0000256" key="6">
    <source>
        <dbReference type="ARBA" id="ARBA00023125"/>
    </source>
</evidence>
<sequence length="818" mass="92463">MEVEKCRRKSDGDHVRSFGTESSVAENCYGDDDDFLNKFLDSVKNKLCSEEKKVVVQKVKNHLLNTGWKIKRVEFTSQTRTNYISPEGKTCRSLVEVCKYLTTKSKHDDTIKVQCSNQDVEKGFVDLSRKRLLDSKPNHAGGAFKVSSQALVKSNRDAPRPKVADKELCTKTRKRPKAEHFDDSGVGVKPEYCPGAVVELYGLGPRPRPKDVTDLRARARNHLAALGWKFWYKAKNGGRELRYSSPNGETYASLRTACLGCIQLGLSLGRRPVCTEVEEEDLSELNTQSREKVTGSSGLSHCTELEYGTMELSSVKEPSKKRRKQNIVPCSKQDSSISSAMSCCSTKEHVFDQNARSQEPKKQMVEAITKKGDCLESSQSTRVTRSRKRARQVLEPNPEFYTSRTVLSWLIESNVVQPRTKVYYGSGKDRHKMVQGRITRDGIKCNCCQTVYGISAFQAHARGTSPRPATNIFLEDGRSLFECQKQMCDRELKCFTSKSIKTSQFPFQNDRICSVCHYGGELVLCDKCPSAFHLNCIGLEKLPKGKWFCSSCRCGICGQSEVKRSVHQFIEKEVICCVQCEREYHVGCSRERGILKFVSGPEENWFCSGGCEKVYIGLHSLLGRSIAVGVNNLSWTILKFSKDACDKDALDMDTMIEHNSKLSVALAVMHECFEPIKEPQTKDLVKDVLFNRKTTLKRLDFQGFYTVLLEKEDELISVATIRVYGGKVAEVPLVATRLQYRRKGMCRILMNLLESKLTDLGVERLFLPAIPQVLHAWTTSFGFSKLTESERLKYLEYTFLDFQDTTMCQKLLKSNASC</sequence>
<evidence type="ECO:0000256" key="8">
    <source>
        <dbReference type="ARBA" id="ARBA00023242"/>
    </source>
</evidence>
<comment type="subcellular location">
    <subcellularLocation>
        <location evidence="1">Nucleus</location>
    </subcellularLocation>
</comment>
<dbReference type="GO" id="GO:0006357">
    <property type="term" value="P:regulation of transcription by RNA polymerase II"/>
    <property type="evidence" value="ECO:0007669"/>
    <property type="project" value="TreeGrafter"/>
</dbReference>
<gene>
    <name evidence="13" type="ORF">AQUCO_04100155v1</name>
</gene>
<dbReference type="GO" id="GO:0003714">
    <property type="term" value="F:transcription corepressor activity"/>
    <property type="evidence" value="ECO:0007669"/>
    <property type="project" value="InterPro"/>
</dbReference>
<proteinExistence type="predicted"/>
<dbReference type="PANTHER" id="PTHR46309:SF12">
    <property type="entry name" value="GB|AAC80581.1"/>
    <property type="match status" value="1"/>
</dbReference>
<dbReference type="STRING" id="218851.A0A2G5CQG2"/>
<dbReference type="OrthoDB" id="1903104at2759"/>
<accession>A0A2G5CQG2</accession>
<dbReference type="Gene3D" id="3.30.890.10">
    <property type="entry name" value="Methyl-cpg-binding Protein 2, Chain A"/>
    <property type="match status" value="1"/>
</dbReference>
<keyword evidence="14" id="KW-1185">Reference proteome</keyword>
<dbReference type="InterPro" id="IPR059153">
    <property type="entry name" value="NSD_PHD-1st"/>
</dbReference>
<evidence type="ECO:0000256" key="2">
    <source>
        <dbReference type="ARBA" id="ARBA00022723"/>
    </source>
</evidence>
<dbReference type="InterPro" id="IPR000182">
    <property type="entry name" value="GNAT_dom"/>
</dbReference>
<evidence type="ECO:0000256" key="5">
    <source>
        <dbReference type="ARBA" id="ARBA00023015"/>
    </source>
</evidence>
<dbReference type="InParanoid" id="A0A2G5CQG2"/>
<evidence type="ECO:0000313" key="13">
    <source>
        <dbReference type="EMBL" id="PIA33516.1"/>
    </source>
</evidence>
<dbReference type="Pfam" id="PF23209">
    <property type="entry name" value="IDM1_C"/>
    <property type="match status" value="1"/>
</dbReference>
<dbReference type="GO" id="GO:0008270">
    <property type="term" value="F:zinc ion binding"/>
    <property type="evidence" value="ECO:0007669"/>
    <property type="project" value="UniProtKB-KW"/>
</dbReference>
<dbReference type="Pfam" id="PF23011">
    <property type="entry name" value="PHD-1st_NSD"/>
    <property type="match status" value="1"/>
</dbReference>
<reference evidence="13 14" key="1">
    <citation type="submission" date="2017-09" db="EMBL/GenBank/DDBJ databases">
        <title>WGS assembly of Aquilegia coerulea Goldsmith.</title>
        <authorList>
            <person name="Hodges S."/>
            <person name="Kramer E."/>
            <person name="Nordborg M."/>
            <person name="Tomkins J."/>
            <person name="Borevitz J."/>
            <person name="Derieg N."/>
            <person name="Yan J."/>
            <person name="Mihaltcheva S."/>
            <person name="Hayes R.D."/>
            <person name="Rokhsar D."/>
        </authorList>
    </citation>
    <scope>NUCLEOTIDE SEQUENCE [LARGE SCALE GENOMIC DNA]</scope>
    <source>
        <strain evidence="14">cv. Goldsmith</strain>
    </source>
</reference>
<dbReference type="PANTHER" id="PTHR46309">
    <property type="entry name" value="PHD FINGER PROTEIN 12"/>
    <property type="match status" value="1"/>
</dbReference>
<evidence type="ECO:0000256" key="4">
    <source>
        <dbReference type="ARBA" id="ARBA00022833"/>
    </source>
</evidence>